<accession>A0A0C7P3F9</accession>
<name>A0A0C7P3F9_DEFTU</name>
<dbReference type="STRING" id="1006576.DTL3_1115"/>
<dbReference type="InterPro" id="IPR027417">
    <property type="entry name" value="P-loop_NTPase"/>
</dbReference>
<gene>
    <name evidence="2" type="ORF">DTL3_1115</name>
</gene>
<evidence type="ECO:0000313" key="3">
    <source>
        <dbReference type="Proteomes" id="UP000032809"/>
    </source>
</evidence>
<dbReference type="SUPFAM" id="SSF52540">
    <property type="entry name" value="P-loop containing nucleoside triphosphate hydrolases"/>
    <property type="match status" value="1"/>
</dbReference>
<reference evidence="3" key="1">
    <citation type="submission" date="2014-11" db="EMBL/GenBank/DDBJ databases">
        <authorList>
            <person name="Wibberg D."/>
        </authorList>
    </citation>
    <scope>NUCLEOTIDE SEQUENCE [LARGE SCALE GENOMIC DNA]</scope>
    <source>
        <strain evidence="3">L3</strain>
    </source>
</reference>
<dbReference type="OrthoDB" id="9804145at2"/>
<evidence type="ECO:0000313" key="2">
    <source>
        <dbReference type="EMBL" id="CEP78419.1"/>
    </source>
</evidence>
<evidence type="ECO:0000259" key="1">
    <source>
        <dbReference type="Pfam" id="PF04851"/>
    </source>
</evidence>
<feature type="domain" description="Helicase/UvrB N-terminal" evidence="1">
    <location>
        <begin position="136"/>
        <end position="344"/>
    </location>
</feature>
<dbReference type="GO" id="GO:0005524">
    <property type="term" value="F:ATP binding"/>
    <property type="evidence" value="ECO:0007669"/>
    <property type="project" value="InterPro"/>
</dbReference>
<dbReference type="AlphaFoldDB" id="A0A0C7P3F9"/>
<dbReference type="GO" id="GO:0003677">
    <property type="term" value="F:DNA binding"/>
    <property type="evidence" value="ECO:0007669"/>
    <property type="project" value="InterPro"/>
</dbReference>
<organism evidence="2 3">
    <name type="scientific">Defluviitoga tunisiensis</name>
    <dbReference type="NCBI Taxonomy" id="1006576"/>
    <lineage>
        <taxon>Bacteria</taxon>
        <taxon>Thermotogati</taxon>
        <taxon>Thermotogota</taxon>
        <taxon>Thermotogae</taxon>
        <taxon>Petrotogales</taxon>
        <taxon>Petrotogaceae</taxon>
        <taxon>Defluviitoga</taxon>
    </lineage>
</organism>
<dbReference type="Gene3D" id="3.40.50.300">
    <property type="entry name" value="P-loop containing nucleotide triphosphate hydrolases"/>
    <property type="match status" value="2"/>
</dbReference>
<dbReference type="KEGG" id="dtn:DTL3_1115"/>
<keyword evidence="3" id="KW-1185">Reference proteome</keyword>
<sequence length="963" mass="112126">MFYKMIQRKRDMWYSSSECTIDELISYIVNKGEMRDVQIDAIKTYLYLKIACENKPLWELFSRGYFNNLNVDDLEVKASLREKLQNNPAALALYEYSTLKNEKDEQVSEKLEKAIINEIDNIDFVDIFKKIFYNVSYTDYLFSLPMGAGKTYLMAAFIYLDLYFAVNEPDNNAFAHNFIIFAPSGLKSSVVPSLKTIKKFDPLWILPDPAASDIKRIIKFEILDQNKAEKRSNKTRNPNVQKIAAYQPFDQLIGLVAITNAEKVILDRVEVRDGQLSLFEDSEDEKDRQANELRNLIGKIPNMAIFIDEVHHASTDEIKLRAVVNDWMEKNNTINSVIGFSGTPYLDKAYPVEITKTLNIKSIEIANTVYYYPLIQGIDNFLKRPVVKISNQEDSLQIIEDGVRDFLNTYKDKTYAGDLTSKLAIYCGKGKHKSAIDYLEEEVYPCVAKIVEEYGMDPKETILKYHKGNKKHPISAESKLEFEALDMPFSKIRIILLVHIGKEGWDCRSLTGVILSQKGDCPINMVLQTSCRCLRQVEKGKHESALIWLNQYNAEKLNMQLEKKHNISIKEFEKGANKADKEIKRYSRMDYLKLPKIDYYQLRVHYDCIIKGKPQILNPKLSDVITPESKQASIVKIQDFEQRLLGMDVKKAMETEPVNYNRWLYDISKESFGMLPVSILRQHDEFLRQIFNEITLLKNGVRYFSSVFNIKIINQNIRKLFYEKRDLRTTEEVIPQDARLLKIESLTSPVNTSEPESYYPPQDITEKIILEDKGQLKPDKKAMEMMKLAEETENWDILKQLKSKYMSHPEKDRSFHYLPYRLDSNFERLLLEQVLALAAAKKRNLEIYYNGDNSLTEFKIRCYKGSSGRKRYIGTYTPDFLIIKRKNGKIYKAIIVETKGSLYAKDEIFQLKRTFVEKEFIEINQNKAGYPKFKYLYLEDSLTESELIIKTVSAIEDFFEEEM</sequence>
<dbReference type="Pfam" id="PF04851">
    <property type="entry name" value="ResIII"/>
    <property type="match status" value="1"/>
</dbReference>
<dbReference type="HOGENOM" id="CLU_307920_0_0_0"/>
<dbReference type="EMBL" id="LN824141">
    <property type="protein sequence ID" value="CEP78419.1"/>
    <property type="molecule type" value="Genomic_DNA"/>
</dbReference>
<dbReference type="GO" id="GO:0016787">
    <property type="term" value="F:hydrolase activity"/>
    <property type="evidence" value="ECO:0007669"/>
    <property type="project" value="InterPro"/>
</dbReference>
<dbReference type="InterPro" id="IPR006935">
    <property type="entry name" value="Helicase/UvrB_N"/>
</dbReference>
<protein>
    <submittedName>
        <fullName evidence="2">Phage-like protein</fullName>
    </submittedName>
</protein>
<dbReference type="PATRIC" id="fig|1006576.9.peg.1115"/>
<dbReference type="REBASE" id="106591">
    <property type="entry name" value="DtuL3ORF1116P"/>
</dbReference>
<dbReference type="Proteomes" id="UP000032809">
    <property type="component" value="Chromosome I"/>
</dbReference>
<proteinExistence type="predicted"/>